<dbReference type="WBParaSite" id="jg10140">
    <property type="protein sequence ID" value="jg10140"/>
    <property type="gene ID" value="jg10140"/>
</dbReference>
<evidence type="ECO:0000313" key="6">
    <source>
        <dbReference type="Proteomes" id="UP000887574"/>
    </source>
</evidence>
<keyword evidence="2" id="KW-0722">Serine protease inhibitor</keyword>
<sequence length="131" mass="15034">MTTLISLYIFLISFLLKRVIASLPDPPIFAAVQHYPSLCYLPPDSGLCAPERTNQDTEYSNDGASKYNREDEEYNNNISRLLTRYYFDMATEQCYPFGAQNCGGNENRFETLLDCQKRCRMGSFRASNTKL</sequence>
<dbReference type="SMART" id="SM00131">
    <property type="entry name" value="KU"/>
    <property type="match status" value="1"/>
</dbReference>
<dbReference type="InterPro" id="IPR002223">
    <property type="entry name" value="Kunitz_BPTI"/>
</dbReference>
<dbReference type="PANTHER" id="PTHR10083:SF374">
    <property type="entry name" value="BPTI_KUNITZ INHIBITOR DOMAIN-CONTAINING PROTEIN"/>
    <property type="match status" value="1"/>
</dbReference>
<reference evidence="7" key="1">
    <citation type="submission" date="2022-11" db="UniProtKB">
        <authorList>
            <consortium name="WormBaseParasite"/>
        </authorList>
    </citation>
    <scope>IDENTIFICATION</scope>
</reference>
<feature type="signal peptide" evidence="4">
    <location>
        <begin position="1"/>
        <end position="21"/>
    </location>
</feature>
<protein>
    <submittedName>
        <fullName evidence="7">BPTI/Kunitz inhibitor domain-containing protein</fullName>
    </submittedName>
</protein>
<dbReference type="Pfam" id="PF00014">
    <property type="entry name" value="Kunitz_BPTI"/>
    <property type="match status" value="1"/>
</dbReference>
<dbReference type="SUPFAM" id="SSF57362">
    <property type="entry name" value="BPTI-like"/>
    <property type="match status" value="1"/>
</dbReference>
<evidence type="ECO:0000256" key="4">
    <source>
        <dbReference type="SAM" id="SignalP"/>
    </source>
</evidence>
<dbReference type="InterPro" id="IPR050098">
    <property type="entry name" value="TFPI/VKTCI-like"/>
</dbReference>
<keyword evidence="6" id="KW-1185">Reference proteome</keyword>
<keyword evidence="3" id="KW-1015">Disulfide bond</keyword>
<keyword evidence="1" id="KW-0646">Protease inhibitor</keyword>
<dbReference type="GO" id="GO:0004867">
    <property type="term" value="F:serine-type endopeptidase inhibitor activity"/>
    <property type="evidence" value="ECO:0007669"/>
    <property type="project" value="UniProtKB-KW"/>
</dbReference>
<dbReference type="PRINTS" id="PR00759">
    <property type="entry name" value="BASICPTASE"/>
</dbReference>
<dbReference type="PROSITE" id="PS50279">
    <property type="entry name" value="BPTI_KUNITZ_2"/>
    <property type="match status" value="1"/>
</dbReference>
<evidence type="ECO:0000259" key="5">
    <source>
        <dbReference type="PROSITE" id="PS50279"/>
    </source>
</evidence>
<dbReference type="Proteomes" id="UP000887574">
    <property type="component" value="Unplaced"/>
</dbReference>
<evidence type="ECO:0000256" key="3">
    <source>
        <dbReference type="ARBA" id="ARBA00023157"/>
    </source>
</evidence>
<keyword evidence="4" id="KW-0732">Signal</keyword>
<dbReference type="GO" id="GO:0005615">
    <property type="term" value="C:extracellular space"/>
    <property type="evidence" value="ECO:0007669"/>
    <property type="project" value="TreeGrafter"/>
</dbReference>
<organism evidence="6 7">
    <name type="scientific">Ditylenchus dipsaci</name>
    <dbReference type="NCBI Taxonomy" id="166011"/>
    <lineage>
        <taxon>Eukaryota</taxon>
        <taxon>Metazoa</taxon>
        <taxon>Ecdysozoa</taxon>
        <taxon>Nematoda</taxon>
        <taxon>Chromadorea</taxon>
        <taxon>Rhabditida</taxon>
        <taxon>Tylenchina</taxon>
        <taxon>Tylenchomorpha</taxon>
        <taxon>Sphaerularioidea</taxon>
        <taxon>Anguinidae</taxon>
        <taxon>Anguininae</taxon>
        <taxon>Ditylenchus</taxon>
    </lineage>
</organism>
<evidence type="ECO:0000313" key="7">
    <source>
        <dbReference type="WBParaSite" id="jg10140"/>
    </source>
</evidence>
<evidence type="ECO:0000256" key="2">
    <source>
        <dbReference type="ARBA" id="ARBA00022900"/>
    </source>
</evidence>
<feature type="domain" description="BPTI/Kunitz inhibitor" evidence="5">
    <location>
        <begin position="39"/>
        <end position="119"/>
    </location>
</feature>
<dbReference type="Gene3D" id="4.10.410.10">
    <property type="entry name" value="Pancreatic trypsin inhibitor Kunitz domain"/>
    <property type="match status" value="1"/>
</dbReference>
<accession>A0A915CKL6</accession>
<evidence type="ECO:0000256" key="1">
    <source>
        <dbReference type="ARBA" id="ARBA00022690"/>
    </source>
</evidence>
<dbReference type="InterPro" id="IPR036880">
    <property type="entry name" value="Kunitz_BPTI_sf"/>
</dbReference>
<dbReference type="PANTHER" id="PTHR10083">
    <property type="entry name" value="KUNITZ-TYPE PROTEASE INHIBITOR-RELATED"/>
    <property type="match status" value="1"/>
</dbReference>
<name>A0A915CKL6_9BILA</name>
<dbReference type="AlphaFoldDB" id="A0A915CKL6"/>
<feature type="chain" id="PRO_5037196071" evidence="4">
    <location>
        <begin position="22"/>
        <end position="131"/>
    </location>
</feature>
<proteinExistence type="predicted"/>